<dbReference type="SUPFAM" id="SSF52025">
    <property type="entry name" value="PA domain"/>
    <property type="match status" value="1"/>
</dbReference>
<dbReference type="Gene3D" id="3.50.30.30">
    <property type="match status" value="1"/>
</dbReference>
<dbReference type="Gene3D" id="3.40.630.10">
    <property type="entry name" value="Zn peptidases"/>
    <property type="match status" value="1"/>
</dbReference>
<feature type="transmembrane region" description="Helical" evidence="2">
    <location>
        <begin position="69"/>
        <end position="87"/>
    </location>
</feature>
<dbReference type="PANTHER" id="PTHR10404">
    <property type="entry name" value="N-ACETYLATED-ALPHA-LINKED ACIDIC DIPEPTIDASE"/>
    <property type="match status" value="1"/>
</dbReference>
<accession>A0A843W0X5</accession>
<protein>
    <recommendedName>
        <fullName evidence="3">PA domain-containing protein</fullName>
    </recommendedName>
</protein>
<dbReference type="AlphaFoldDB" id="A0A843W0X5"/>
<evidence type="ECO:0000313" key="5">
    <source>
        <dbReference type="Proteomes" id="UP000652761"/>
    </source>
</evidence>
<keyword evidence="2" id="KW-1133">Transmembrane helix</keyword>
<keyword evidence="5" id="KW-1185">Reference proteome</keyword>
<gene>
    <name evidence="4" type="ORF">Taro_035620</name>
</gene>
<proteinExistence type="predicted"/>
<evidence type="ECO:0000256" key="2">
    <source>
        <dbReference type="SAM" id="Phobius"/>
    </source>
</evidence>
<dbReference type="InterPro" id="IPR003137">
    <property type="entry name" value="PA_domain"/>
</dbReference>
<dbReference type="OrthoDB" id="5841748at2759"/>
<dbReference type="FunFam" id="3.50.30.30:FF:000008">
    <property type="entry name" value="Glutamate carboxypeptidase 2"/>
    <property type="match status" value="1"/>
</dbReference>
<dbReference type="InterPro" id="IPR046450">
    <property type="entry name" value="PA_dom_sf"/>
</dbReference>
<organism evidence="4 5">
    <name type="scientific">Colocasia esculenta</name>
    <name type="common">Wild taro</name>
    <name type="synonym">Arum esculentum</name>
    <dbReference type="NCBI Taxonomy" id="4460"/>
    <lineage>
        <taxon>Eukaryota</taxon>
        <taxon>Viridiplantae</taxon>
        <taxon>Streptophyta</taxon>
        <taxon>Embryophyta</taxon>
        <taxon>Tracheophyta</taxon>
        <taxon>Spermatophyta</taxon>
        <taxon>Magnoliopsida</taxon>
        <taxon>Liliopsida</taxon>
        <taxon>Araceae</taxon>
        <taxon>Aroideae</taxon>
        <taxon>Colocasieae</taxon>
        <taxon>Colocasia</taxon>
    </lineage>
</organism>
<name>A0A843W0X5_COLES</name>
<evidence type="ECO:0000313" key="4">
    <source>
        <dbReference type="EMBL" id="MQM02849.1"/>
    </source>
</evidence>
<dbReference type="GO" id="GO:0004180">
    <property type="term" value="F:carboxypeptidase activity"/>
    <property type="evidence" value="ECO:0007669"/>
    <property type="project" value="TreeGrafter"/>
</dbReference>
<feature type="domain" description="PA" evidence="3">
    <location>
        <begin position="206"/>
        <end position="289"/>
    </location>
</feature>
<reference evidence="4" key="1">
    <citation type="submission" date="2017-07" db="EMBL/GenBank/DDBJ databases">
        <title>Taro Niue Genome Assembly and Annotation.</title>
        <authorList>
            <person name="Atibalentja N."/>
            <person name="Keating K."/>
            <person name="Fields C.J."/>
        </authorList>
    </citation>
    <scope>NUCLEOTIDE SEQUENCE</scope>
    <source>
        <strain evidence="4">Niue_2</strain>
        <tissue evidence="4">Leaf</tissue>
    </source>
</reference>
<dbReference type="CDD" id="cd02121">
    <property type="entry name" value="PA_GCPII_like"/>
    <property type="match status" value="1"/>
</dbReference>
<keyword evidence="2" id="KW-0472">Membrane</keyword>
<keyword evidence="1" id="KW-0325">Glycoprotein</keyword>
<dbReference type="Proteomes" id="UP000652761">
    <property type="component" value="Unassembled WGS sequence"/>
</dbReference>
<evidence type="ECO:0000259" key="3">
    <source>
        <dbReference type="Pfam" id="PF02225"/>
    </source>
</evidence>
<dbReference type="PANTHER" id="PTHR10404:SF46">
    <property type="entry name" value="VACUOLAR PROTEIN SORTING-ASSOCIATED PROTEIN 70"/>
    <property type="match status" value="1"/>
</dbReference>
<comment type="caution">
    <text evidence="4">The sequence shown here is derived from an EMBL/GenBank/DDBJ whole genome shotgun (WGS) entry which is preliminary data.</text>
</comment>
<feature type="non-terminal residue" evidence="4">
    <location>
        <position position="1"/>
    </location>
</feature>
<dbReference type="SUPFAM" id="SSF53187">
    <property type="entry name" value="Zn-dependent exopeptidases"/>
    <property type="match status" value="1"/>
</dbReference>
<evidence type="ECO:0000256" key="1">
    <source>
        <dbReference type="ARBA" id="ARBA00023180"/>
    </source>
</evidence>
<dbReference type="EMBL" id="NMUH01002927">
    <property type="protein sequence ID" value="MQM02849.1"/>
    <property type="molecule type" value="Genomic_DNA"/>
</dbReference>
<keyword evidence="2" id="KW-0812">Transmembrane</keyword>
<dbReference type="Pfam" id="PF02225">
    <property type="entry name" value="PA"/>
    <property type="match status" value="1"/>
</dbReference>
<sequence length="405" mass="42951">LERISTTTTSRHTIKAAYLAAQRTCLIPICPLERVPRPCSSLLLPLLLLPISSNTMATTMSMAPKNSTTAAALLAVLVLLGSFAASLPPKSAYHALFVSVSDNATVARHLHALTRRPHVAGTPANAEAAAYVAAAFSSYSLRSRVASYEVLLSYPARRSLILARSPGETPAAFELAQEVYPDDPSAGAAGEVIPTFHAYARSGTAAGPVVYANYGRVEDYAVLRGMGVEVKGAVVLAKYGKLFRGDIVTNAQEAGAVAAVLYTDRKDYGGGAEGKGFPEDRWMPPSGVQIGTVYREVGDPTTPGWASVGNCERLSQEEVEAAGVLPRIPSLPVSARDGEEILRSLGGPVAAVDWQDVGGMVYRVGPGPSVLNLTYEGNQTMATIQNVFGVIEGEEEPDRYHMIYE</sequence>
<dbReference type="InterPro" id="IPR039373">
    <property type="entry name" value="Peptidase_M28B"/>
</dbReference>